<sequence length="111" mass="13253">MYSVEYTYSARDDMLGMKKYILDTFKYRELGDSFVKKMKEAEKSLKVLPAGYNTVGFQYRGYDIHLKPYKSYLFFYVIDEEKAVLTVLRVLQDGMNREYILKRWLSEQGNI</sequence>
<dbReference type="EMBL" id="JAOQKE010000015">
    <property type="protein sequence ID" value="MCU6725891.1"/>
    <property type="molecule type" value="Genomic_DNA"/>
</dbReference>
<accession>A0ABT2SN06</accession>
<dbReference type="Proteomes" id="UP001652338">
    <property type="component" value="Unassembled WGS sequence"/>
</dbReference>
<dbReference type="Gene3D" id="3.30.2310.20">
    <property type="entry name" value="RelE-like"/>
    <property type="match status" value="1"/>
</dbReference>
<name>A0ABT2SN06_9FIRM</name>
<gene>
    <name evidence="2" type="ORF">OCV47_11100</name>
</gene>
<evidence type="ECO:0000313" key="2">
    <source>
        <dbReference type="EMBL" id="MCU6725891.1"/>
    </source>
</evidence>
<evidence type="ECO:0000256" key="1">
    <source>
        <dbReference type="ARBA" id="ARBA00022649"/>
    </source>
</evidence>
<evidence type="ECO:0000313" key="3">
    <source>
        <dbReference type="Proteomes" id="UP001652338"/>
    </source>
</evidence>
<keyword evidence="1" id="KW-1277">Toxin-antitoxin system</keyword>
<comment type="caution">
    <text evidence="2">The sequence shown here is derived from an EMBL/GenBank/DDBJ whole genome shotgun (WGS) entry which is preliminary data.</text>
</comment>
<proteinExistence type="predicted"/>
<reference evidence="2 3" key="1">
    <citation type="journal article" date="2021" name="ISME Commun">
        <title>Automated analysis of genomic sequences facilitates high-throughput and comprehensive description of bacteria.</title>
        <authorList>
            <person name="Hitch T.C.A."/>
        </authorList>
    </citation>
    <scope>NUCLEOTIDE SEQUENCE [LARGE SCALE GENOMIC DNA]</scope>
    <source>
        <strain evidence="2 3">Sanger_29</strain>
    </source>
</reference>
<dbReference type="InterPro" id="IPR035093">
    <property type="entry name" value="RelE/ParE_toxin_dom_sf"/>
</dbReference>
<dbReference type="InterPro" id="IPR007712">
    <property type="entry name" value="RelE/ParE_toxin"/>
</dbReference>
<organism evidence="2 3">
    <name type="scientific">Muricoprocola aceti</name>
    <dbReference type="NCBI Taxonomy" id="2981772"/>
    <lineage>
        <taxon>Bacteria</taxon>
        <taxon>Bacillati</taxon>
        <taxon>Bacillota</taxon>
        <taxon>Clostridia</taxon>
        <taxon>Lachnospirales</taxon>
        <taxon>Lachnospiraceae</taxon>
        <taxon>Muricoprocola</taxon>
    </lineage>
</organism>
<keyword evidence="3" id="KW-1185">Reference proteome</keyword>
<dbReference type="Pfam" id="PF05016">
    <property type="entry name" value="ParE_toxin"/>
    <property type="match status" value="1"/>
</dbReference>
<protein>
    <submittedName>
        <fullName evidence="2">Type II toxin-antitoxin system RelE/ParE family toxin</fullName>
    </submittedName>
</protein>